<proteinExistence type="predicted"/>
<feature type="compositionally biased region" description="Basic and acidic residues" evidence="1">
    <location>
        <begin position="73"/>
        <end position="83"/>
    </location>
</feature>
<organism evidence="2 3">
    <name type="scientific">Dichotomopilus funicola</name>
    <dbReference type="NCBI Taxonomy" id="1934379"/>
    <lineage>
        <taxon>Eukaryota</taxon>
        <taxon>Fungi</taxon>
        <taxon>Dikarya</taxon>
        <taxon>Ascomycota</taxon>
        <taxon>Pezizomycotina</taxon>
        <taxon>Sordariomycetes</taxon>
        <taxon>Sordariomycetidae</taxon>
        <taxon>Sordariales</taxon>
        <taxon>Chaetomiaceae</taxon>
        <taxon>Dichotomopilus</taxon>
    </lineage>
</organism>
<dbReference type="EMBL" id="MU853677">
    <property type="protein sequence ID" value="KAK4139233.1"/>
    <property type="molecule type" value="Genomic_DNA"/>
</dbReference>
<comment type="caution">
    <text evidence="2">The sequence shown here is derived from an EMBL/GenBank/DDBJ whole genome shotgun (WGS) entry which is preliminary data.</text>
</comment>
<feature type="region of interest" description="Disordered" evidence="1">
    <location>
        <begin position="73"/>
        <end position="99"/>
    </location>
</feature>
<evidence type="ECO:0000256" key="1">
    <source>
        <dbReference type="SAM" id="MobiDB-lite"/>
    </source>
</evidence>
<keyword evidence="3" id="KW-1185">Reference proteome</keyword>
<reference evidence="2" key="2">
    <citation type="submission" date="2023-05" db="EMBL/GenBank/DDBJ databases">
        <authorList>
            <consortium name="Lawrence Berkeley National Laboratory"/>
            <person name="Steindorff A."/>
            <person name="Hensen N."/>
            <person name="Bonometti L."/>
            <person name="Westerberg I."/>
            <person name="Brannstrom I.O."/>
            <person name="Guillou S."/>
            <person name="Cros-Aarteil S."/>
            <person name="Calhoun S."/>
            <person name="Haridas S."/>
            <person name="Kuo A."/>
            <person name="Mondo S."/>
            <person name="Pangilinan J."/>
            <person name="Riley R."/>
            <person name="Labutti K."/>
            <person name="Andreopoulos B."/>
            <person name="Lipzen A."/>
            <person name="Chen C."/>
            <person name="Yanf M."/>
            <person name="Daum C."/>
            <person name="Ng V."/>
            <person name="Clum A."/>
            <person name="Ohm R."/>
            <person name="Martin F."/>
            <person name="Silar P."/>
            <person name="Natvig D."/>
            <person name="Lalanne C."/>
            <person name="Gautier V."/>
            <person name="Ament-Velasquez S.L."/>
            <person name="Kruys A."/>
            <person name="Hutchinson M.I."/>
            <person name="Powell A.J."/>
            <person name="Barry K."/>
            <person name="Miller A.N."/>
            <person name="Grigoriev I.V."/>
            <person name="Debuchy R."/>
            <person name="Gladieux P."/>
            <person name="Thoren M.H."/>
            <person name="Johannesson H."/>
        </authorList>
    </citation>
    <scope>NUCLEOTIDE SEQUENCE</scope>
    <source>
        <strain evidence="2">CBS 141.50</strain>
    </source>
</reference>
<sequence length="185" mass="20212">PRSERVKRDVLWVKCRPAGDDTSRGWKELMEEAVNRLRVAHPQRNVYLILAVGTRWMVFEWAPVGSHGIYGHGDGHGHGEGGKQLHIRAGSDGDGDSDTAGWPVHPYIRPVPGLGEVPYLASSLDSDGGMLDQIDTAMAYSLDFWTLDPETQQPANLAALQTLEGCLGHIRAAEYGGGPNPSYFH</sequence>
<name>A0AAN6UU28_9PEZI</name>
<protein>
    <submittedName>
        <fullName evidence="2">Uncharacterized protein</fullName>
    </submittedName>
</protein>
<reference evidence="2" key="1">
    <citation type="journal article" date="2023" name="Mol. Phylogenet. Evol.">
        <title>Genome-scale phylogeny and comparative genomics of the fungal order Sordariales.</title>
        <authorList>
            <person name="Hensen N."/>
            <person name="Bonometti L."/>
            <person name="Westerberg I."/>
            <person name="Brannstrom I.O."/>
            <person name="Guillou S."/>
            <person name="Cros-Aarteil S."/>
            <person name="Calhoun S."/>
            <person name="Haridas S."/>
            <person name="Kuo A."/>
            <person name="Mondo S."/>
            <person name="Pangilinan J."/>
            <person name="Riley R."/>
            <person name="LaButti K."/>
            <person name="Andreopoulos B."/>
            <person name="Lipzen A."/>
            <person name="Chen C."/>
            <person name="Yan M."/>
            <person name="Daum C."/>
            <person name="Ng V."/>
            <person name="Clum A."/>
            <person name="Steindorff A."/>
            <person name="Ohm R.A."/>
            <person name="Martin F."/>
            <person name="Silar P."/>
            <person name="Natvig D.O."/>
            <person name="Lalanne C."/>
            <person name="Gautier V."/>
            <person name="Ament-Velasquez S.L."/>
            <person name="Kruys A."/>
            <person name="Hutchinson M.I."/>
            <person name="Powell A.J."/>
            <person name="Barry K."/>
            <person name="Miller A.N."/>
            <person name="Grigoriev I.V."/>
            <person name="Debuchy R."/>
            <person name="Gladieux P."/>
            <person name="Hiltunen Thoren M."/>
            <person name="Johannesson H."/>
        </authorList>
    </citation>
    <scope>NUCLEOTIDE SEQUENCE</scope>
    <source>
        <strain evidence="2">CBS 141.50</strain>
    </source>
</reference>
<dbReference type="Proteomes" id="UP001302676">
    <property type="component" value="Unassembled WGS sequence"/>
</dbReference>
<feature type="non-terminal residue" evidence="2">
    <location>
        <position position="1"/>
    </location>
</feature>
<evidence type="ECO:0000313" key="3">
    <source>
        <dbReference type="Proteomes" id="UP001302676"/>
    </source>
</evidence>
<accession>A0AAN6UU28</accession>
<dbReference type="AlphaFoldDB" id="A0AAN6UU28"/>
<dbReference type="GeneID" id="87815326"/>
<gene>
    <name evidence="2" type="ORF">C8A04DRAFT_16051</name>
</gene>
<evidence type="ECO:0000313" key="2">
    <source>
        <dbReference type="EMBL" id="KAK4139233.1"/>
    </source>
</evidence>
<dbReference type="RefSeq" id="XP_062632604.1">
    <property type="nucleotide sequence ID" value="XM_062778713.1"/>
</dbReference>